<dbReference type="Gene3D" id="3.30.2010.10">
    <property type="entry name" value="Metalloproteases ('zincins'), catalytic domain"/>
    <property type="match status" value="1"/>
</dbReference>
<dbReference type="InterPro" id="IPR001915">
    <property type="entry name" value="Peptidase_M48"/>
</dbReference>
<keyword evidence="10" id="KW-0482">Metalloprotease</keyword>
<dbReference type="PANTHER" id="PTHR43221">
    <property type="entry name" value="PROTEASE HTPX"/>
    <property type="match status" value="1"/>
</dbReference>
<dbReference type="Pfam" id="PF01435">
    <property type="entry name" value="Peptidase_M48"/>
    <property type="match status" value="2"/>
</dbReference>
<organism evidence="13">
    <name type="scientific">marine sediment metagenome</name>
    <dbReference type="NCBI Taxonomy" id="412755"/>
    <lineage>
        <taxon>unclassified sequences</taxon>
        <taxon>metagenomes</taxon>
        <taxon>ecological metagenomes</taxon>
    </lineage>
</organism>
<feature type="domain" description="Peptidase M48" evidence="12">
    <location>
        <begin position="61"/>
        <end position="134"/>
    </location>
</feature>
<evidence type="ECO:0000256" key="8">
    <source>
        <dbReference type="ARBA" id="ARBA00022833"/>
    </source>
</evidence>
<feature type="non-terminal residue" evidence="13">
    <location>
        <position position="359"/>
    </location>
</feature>
<evidence type="ECO:0000256" key="11">
    <source>
        <dbReference type="ARBA" id="ARBA00023136"/>
    </source>
</evidence>
<comment type="caution">
    <text evidence="13">The sequence shown here is derived from an EMBL/GenBank/DDBJ whole genome shotgun (WGS) entry which is preliminary data.</text>
</comment>
<reference evidence="13" key="1">
    <citation type="journal article" date="2015" name="Nature">
        <title>Complex archaea that bridge the gap between prokaryotes and eukaryotes.</title>
        <authorList>
            <person name="Spang A."/>
            <person name="Saw J.H."/>
            <person name="Jorgensen S.L."/>
            <person name="Zaremba-Niedzwiedzka K."/>
            <person name="Martijn J."/>
            <person name="Lind A.E."/>
            <person name="van Eijk R."/>
            <person name="Schleper C."/>
            <person name="Guy L."/>
            <person name="Ettema T.J."/>
        </authorList>
    </citation>
    <scope>NUCLEOTIDE SEQUENCE</scope>
</reference>
<gene>
    <name evidence="13" type="ORF">LCGC14_1487100</name>
</gene>
<proteinExistence type="predicted"/>
<comment type="subcellular location">
    <subcellularLocation>
        <location evidence="2">Cell membrane</location>
        <topology evidence="2">Multi-pass membrane protein</topology>
    </subcellularLocation>
</comment>
<dbReference type="AlphaFoldDB" id="A0A0F9LNK0"/>
<sequence>MNTAAIRCTNDLKMYQALLDNTDVKRMRERIQRKEEKRKSPGIRRHLLATSVRLSRSMSAGLHNMADRCTERLGLCTPLELYVYAGPRFNAACFKPEEGRLFIMFSSSLLEAFADQELLFVMGHELGHHVYQHHDIPIGYILRGQRLPPPGLALDLFTWSRYAEISADRTGAYCAEDLQSVARALFKLASGITGDRVVRFSLDEFLRQVDDMLAFDEQPGQGAPMQDWFLTHPFNPLRVKALKHFTESDLMHSGGIGKTELEDRVQQVMGLMEPDYMEGKTDASRAMRNLFLAGAIAVADVYEGISEQEREVLKSFLEKGYAVENLDSRRLRKILPKRIAEAKQWASLTQRMQVVRDLC</sequence>
<evidence type="ECO:0000259" key="12">
    <source>
        <dbReference type="Pfam" id="PF01435"/>
    </source>
</evidence>
<name>A0A0F9LNK0_9ZZZZ</name>
<keyword evidence="5" id="KW-0812">Transmembrane</keyword>
<evidence type="ECO:0000256" key="1">
    <source>
        <dbReference type="ARBA" id="ARBA00001947"/>
    </source>
</evidence>
<dbReference type="InterPro" id="IPR050083">
    <property type="entry name" value="HtpX_protease"/>
</dbReference>
<dbReference type="EMBL" id="LAZR01010647">
    <property type="protein sequence ID" value="KKM65850.1"/>
    <property type="molecule type" value="Genomic_DNA"/>
</dbReference>
<dbReference type="GO" id="GO:0004222">
    <property type="term" value="F:metalloendopeptidase activity"/>
    <property type="evidence" value="ECO:0007669"/>
    <property type="project" value="InterPro"/>
</dbReference>
<keyword evidence="4" id="KW-0645">Protease</keyword>
<evidence type="ECO:0000313" key="13">
    <source>
        <dbReference type="EMBL" id="KKM65850.1"/>
    </source>
</evidence>
<evidence type="ECO:0000256" key="7">
    <source>
        <dbReference type="ARBA" id="ARBA00022801"/>
    </source>
</evidence>
<evidence type="ECO:0000256" key="9">
    <source>
        <dbReference type="ARBA" id="ARBA00022989"/>
    </source>
</evidence>
<comment type="cofactor">
    <cofactor evidence="1">
        <name>Zn(2+)</name>
        <dbReference type="ChEBI" id="CHEBI:29105"/>
    </cofactor>
</comment>
<evidence type="ECO:0000256" key="3">
    <source>
        <dbReference type="ARBA" id="ARBA00022475"/>
    </source>
</evidence>
<keyword evidence="3" id="KW-1003">Cell membrane</keyword>
<keyword evidence="8" id="KW-0862">Zinc</keyword>
<dbReference type="GO" id="GO:0046872">
    <property type="term" value="F:metal ion binding"/>
    <property type="evidence" value="ECO:0007669"/>
    <property type="project" value="UniProtKB-KW"/>
</dbReference>
<dbReference type="GO" id="GO:0005886">
    <property type="term" value="C:plasma membrane"/>
    <property type="evidence" value="ECO:0007669"/>
    <property type="project" value="UniProtKB-SubCell"/>
</dbReference>
<evidence type="ECO:0000256" key="2">
    <source>
        <dbReference type="ARBA" id="ARBA00004651"/>
    </source>
</evidence>
<keyword evidence="9" id="KW-1133">Transmembrane helix</keyword>
<keyword evidence="11" id="KW-0472">Membrane</keyword>
<evidence type="ECO:0000256" key="5">
    <source>
        <dbReference type="ARBA" id="ARBA00022692"/>
    </source>
</evidence>
<evidence type="ECO:0000256" key="4">
    <source>
        <dbReference type="ARBA" id="ARBA00022670"/>
    </source>
</evidence>
<evidence type="ECO:0000256" key="10">
    <source>
        <dbReference type="ARBA" id="ARBA00023049"/>
    </source>
</evidence>
<accession>A0A0F9LNK0</accession>
<evidence type="ECO:0000256" key="6">
    <source>
        <dbReference type="ARBA" id="ARBA00022723"/>
    </source>
</evidence>
<feature type="domain" description="Peptidase M48" evidence="12">
    <location>
        <begin position="157"/>
        <end position="244"/>
    </location>
</feature>
<keyword evidence="7" id="KW-0378">Hydrolase</keyword>
<dbReference type="PANTHER" id="PTHR43221:SF1">
    <property type="entry name" value="PROTEASE HTPX"/>
    <property type="match status" value="1"/>
</dbReference>
<dbReference type="CDD" id="cd07325">
    <property type="entry name" value="M48_Ste24p_like"/>
    <property type="match status" value="1"/>
</dbReference>
<protein>
    <recommendedName>
        <fullName evidence="12">Peptidase M48 domain-containing protein</fullName>
    </recommendedName>
</protein>
<keyword evidence="6" id="KW-0479">Metal-binding</keyword>
<dbReference type="GO" id="GO:0006508">
    <property type="term" value="P:proteolysis"/>
    <property type="evidence" value="ECO:0007669"/>
    <property type="project" value="UniProtKB-KW"/>
</dbReference>